<evidence type="ECO:0000259" key="5">
    <source>
        <dbReference type="PROSITE" id="PS50035"/>
    </source>
</evidence>
<dbReference type="AlphaFoldDB" id="A0A562QVX6"/>
<dbReference type="SUPFAM" id="SSF56024">
    <property type="entry name" value="Phospholipase D/nuclease"/>
    <property type="match status" value="1"/>
</dbReference>
<dbReference type="InterPro" id="IPR001736">
    <property type="entry name" value="PLipase_D/transphosphatidylase"/>
</dbReference>
<keyword evidence="7" id="KW-1185">Reference proteome</keyword>
<dbReference type="EMBL" id="VLLB01000013">
    <property type="protein sequence ID" value="TWI60945.1"/>
    <property type="molecule type" value="Genomic_DNA"/>
</dbReference>
<evidence type="ECO:0000313" key="6">
    <source>
        <dbReference type="EMBL" id="TWI60945.1"/>
    </source>
</evidence>
<comment type="caution">
    <text evidence="6">The sequence shown here is derived from an EMBL/GenBank/DDBJ whole genome shotgun (WGS) entry which is preliminary data.</text>
</comment>
<feature type="domain" description="PLD phosphodiesterase" evidence="5">
    <location>
        <begin position="193"/>
        <end position="220"/>
    </location>
</feature>
<keyword evidence="4" id="KW-0443">Lipid metabolism</keyword>
<keyword evidence="3" id="KW-0378">Hydrolase</keyword>
<evidence type="ECO:0000256" key="1">
    <source>
        <dbReference type="ARBA" id="ARBA00000798"/>
    </source>
</evidence>
<dbReference type="InterPro" id="IPR025202">
    <property type="entry name" value="PLD-like_dom"/>
</dbReference>
<evidence type="ECO:0000256" key="2">
    <source>
        <dbReference type="ARBA" id="ARBA00022737"/>
    </source>
</evidence>
<evidence type="ECO:0000256" key="4">
    <source>
        <dbReference type="ARBA" id="ARBA00023098"/>
    </source>
</evidence>
<comment type="catalytic activity">
    <reaction evidence="1">
        <text>a 1,2-diacyl-sn-glycero-3-phosphocholine + H2O = a 1,2-diacyl-sn-glycero-3-phosphate + choline + H(+)</text>
        <dbReference type="Rhea" id="RHEA:14445"/>
        <dbReference type="ChEBI" id="CHEBI:15354"/>
        <dbReference type="ChEBI" id="CHEBI:15377"/>
        <dbReference type="ChEBI" id="CHEBI:15378"/>
        <dbReference type="ChEBI" id="CHEBI:57643"/>
        <dbReference type="ChEBI" id="CHEBI:58608"/>
        <dbReference type="EC" id="3.1.4.4"/>
    </reaction>
</comment>
<keyword evidence="2" id="KW-0677">Repeat</keyword>
<dbReference type="Proteomes" id="UP000318431">
    <property type="component" value="Unassembled WGS sequence"/>
</dbReference>
<dbReference type="InterPro" id="IPR015679">
    <property type="entry name" value="PLipase_D_fam"/>
</dbReference>
<gene>
    <name evidence="6" type="ORF">IP91_04910</name>
</gene>
<reference evidence="6 7" key="1">
    <citation type="journal article" date="2015" name="Stand. Genomic Sci.">
        <title>Genomic Encyclopedia of Bacterial and Archaeal Type Strains, Phase III: the genomes of soil and plant-associated and newly described type strains.</title>
        <authorList>
            <person name="Whitman W.B."/>
            <person name="Woyke T."/>
            <person name="Klenk H.P."/>
            <person name="Zhou Y."/>
            <person name="Lilburn T.G."/>
            <person name="Beck B.J."/>
            <person name="De Vos P."/>
            <person name="Vandamme P."/>
            <person name="Eisen J.A."/>
            <person name="Garrity G."/>
            <person name="Hugenholtz P."/>
            <person name="Kyrpides N.C."/>
        </authorList>
    </citation>
    <scope>NUCLEOTIDE SEQUENCE [LARGE SCALE GENOMIC DNA]</scope>
    <source>
        <strain evidence="6 7">CGMCC 1.10822</strain>
    </source>
</reference>
<sequence length="305" mass="34866">MLLRKPEGSDSTVQIIRTQPTEKDCSIQEIYFKAADNASLAFKYVYVENQYFQYEEWCQRLLKKRQQVMRLWNDAAQKKGSSLSDMPLLHIFIVIPMPELEEMIPRTYDALATLGQHEGLNGQEKLIKSENDQVLAQNFAPSYRRKKPLPLAIAHAKEISKPNVDTLRNVFGVKICTAMLNACGMIGGRWRYREIYIHSKLLLVDDVFCTLGSANLNQRSMVGDSELNMATIDPVLTKGLRKRVWSMLSGGAWDGAECAKTDLKSTFHDWTELMINNQEYQKRSKAMKGFLMPLQDGRSSVKRYG</sequence>
<accession>A0A562QVX6</accession>
<dbReference type="GO" id="GO:0009395">
    <property type="term" value="P:phospholipid catabolic process"/>
    <property type="evidence" value="ECO:0007669"/>
    <property type="project" value="TreeGrafter"/>
</dbReference>
<name>A0A562QVX6_9BURK</name>
<dbReference type="SMART" id="SM00155">
    <property type="entry name" value="PLDc"/>
    <property type="match status" value="1"/>
</dbReference>
<dbReference type="PROSITE" id="PS50035">
    <property type="entry name" value="PLD"/>
    <property type="match status" value="1"/>
</dbReference>
<organism evidence="6 7">
    <name type="scientific">Pseudoduganella lurida</name>
    <dbReference type="NCBI Taxonomy" id="1036180"/>
    <lineage>
        <taxon>Bacteria</taxon>
        <taxon>Pseudomonadati</taxon>
        <taxon>Pseudomonadota</taxon>
        <taxon>Betaproteobacteria</taxon>
        <taxon>Burkholderiales</taxon>
        <taxon>Oxalobacteraceae</taxon>
        <taxon>Telluria group</taxon>
        <taxon>Pseudoduganella</taxon>
    </lineage>
</organism>
<dbReference type="Pfam" id="PF13091">
    <property type="entry name" value="PLDc_2"/>
    <property type="match status" value="1"/>
</dbReference>
<evidence type="ECO:0000256" key="3">
    <source>
        <dbReference type="ARBA" id="ARBA00022801"/>
    </source>
</evidence>
<evidence type="ECO:0000313" key="7">
    <source>
        <dbReference type="Proteomes" id="UP000318431"/>
    </source>
</evidence>
<dbReference type="PANTHER" id="PTHR18896">
    <property type="entry name" value="PHOSPHOLIPASE D"/>
    <property type="match status" value="1"/>
</dbReference>
<dbReference type="GO" id="GO:0004630">
    <property type="term" value="F:phospholipase D activity"/>
    <property type="evidence" value="ECO:0007669"/>
    <property type="project" value="UniProtKB-EC"/>
</dbReference>
<dbReference type="PANTHER" id="PTHR18896:SF76">
    <property type="entry name" value="PHOSPHOLIPASE"/>
    <property type="match status" value="1"/>
</dbReference>
<proteinExistence type="predicted"/>
<protein>
    <submittedName>
        <fullName evidence="6">Phospholipase D1/2</fullName>
    </submittedName>
</protein>
<dbReference type="OrthoDB" id="8828485at2"/>
<dbReference type="Gene3D" id="3.30.870.10">
    <property type="entry name" value="Endonuclease Chain A"/>
    <property type="match status" value="1"/>
</dbReference>